<feature type="region of interest" description="Disordered" evidence="1">
    <location>
        <begin position="27"/>
        <end position="56"/>
    </location>
</feature>
<dbReference type="GeneID" id="109484339"/>
<keyword evidence="2" id="KW-1185">Reference proteome</keyword>
<feature type="compositionally biased region" description="Polar residues" evidence="1">
    <location>
        <begin position="28"/>
        <end position="40"/>
    </location>
</feature>
<evidence type="ECO:0000256" key="1">
    <source>
        <dbReference type="SAM" id="MobiDB-lite"/>
    </source>
</evidence>
<reference evidence="3" key="1">
    <citation type="submission" date="2025-08" db="UniProtKB">
        <authorList>
            <consortium name="RefSeq"/>
        </authorList>
    </citation>
    <scope>IDENTIFICATION</scope>
    <source>
        <tissue evidence="3">Gonad</tissue>
    </source>
</reference>
<evidence type="ECO:0000313" key="3">
    <source>
        <dbReference type="RefSeq" id="XP_019643155.1"/>
    </source>
</evidence>
<dbReference type="Proteomes" id="UP000515135">
    <property type="component" value="Unplaced"/>
</dbReference>
<dbReference type="AlphaFoldDB" id="A0A6P4ZPP3"/>
<name>A0A6P4ZPP3_BRABE</name>
<accession>A0A6P4ZPP3</accession>
<dbReference type="OrthoDB" id="10074371at2759"/>
<sequence length="136" mass="15169">MVYTNTKAVCEWETERCAKETGKHANGVPTTFNSDSSLEVHNNKTEMPHDPNSTRLPKLVTAEDIYKAKPDVFDNRLSGDAAHKEEVKKCAETLKQVGDQLELDYLRRNLIGLNLEGLPDPPACAPATNRPHSARR</sequence>
<dbReference type="RefSeq" id="XP_019643155.1">
    <property type="nucleotide sequence ID" value="XM_019787596.1"/>
</dbReference>
<gene>
    <name evidence="3" type="primary">LOC109484339</name>
</gene>
<evidence type="ECO:0000313" key="2">
    <source>
        <dbReference type="Proteomes" id="UP000515135"/>
    </source>
</evidence>
<protein>
    <submittedName>
        <fullName evidence="3">Uncharacterized protein LOC109484339</fullName>
    </submittedName>
</protein>
<organism evidence="2 3">
    <name type="scientific">Branchiostoma belcheri</name>
    <name type="common">Amphioxus</name>
    <dbReference type="NCBI Taxonomy" id="7741"/>
    <lineage>
        <taxon>Eukaryota</taxon>
        <taxon>Metazoa</taxon>
        <taxon>Chordata</taxon>
        <taxon>Cephalochordata</taxon>
        <taxon>Leptocardii</taxon>
        <taxon>Amphioxiformes</taxon>
        <taxon>Branchiostomatidae</taxon>
        <taxon>Branchiostoma</taxon>
    </lineage>
</organism>
<proteinExistence type="predicted"/>
<dbReference type="KEGG" id="bbel:109484339"/>